<name>A0A928USW4_9SPHI</name>
<evidence type="ECO:0000313" key="1">
    <source>
        <dbReference type="EMBL" id="MBE8712132.1"/>
    </source>
</evidence>
<keyword evidence="2" id="KW-1185">Reference proteome</keyword>
<sequence>MDVLFFATASSFRDWLKQHHGSETELYVGFYKIGSGKESITWSEAVDQALCFGWIDGRKNTLDPESYSIRFTPRKKNSIWSAINIRKVEQLTEAGLMREAGLKAYALRDENKDNSYYHEAGELSLEASQEKLFKKNRSAWNYFSKQAPSYKKTVIHWITSAKQDKTKAARLEKAILESKEKRRLNV</sequence>
<evidence type="ECO:0000313" key="2">
    <source>
        <dbReference type="Proteomes" id="UP000616201"/>
    </source>
</evidence>
<dbReference type="Pfam" id="PF13376">
    <property type="entry name" value="OmdA"/>
    <property type="match status" value="1"/>
</dbReference>
<accession>A0A928USW4</accession>
<comment type="caution">
    <text evidence="1">The sequence shown here is derived from an EMBL/GenBank/DDBJ whole genome shotgun (WGS) entry which is preliminary data.</text>
</comment>
<dbReference type="AlphaFoldDB" id="A0A928USW4"/>
<dbReference type="RefSeq" id="WP_196934475.1">
    <property type="nucleotide sequence ID" value="NZ_MU158698.1"/>
</dbReference>
<proteinExistence type="predicted"/>
<dbReference type="EMBL" id="PRDK01000001">
    <property type="protein sequence ID" value="MBE8712132.1"/>
    <property type="molecule type" value="Genomic_DNA"/>
</dbReference>
<organism evidence="1 2">
    <name type="scientific">Sphingobacterium hungaricum</name>
    <dbReference type="NCBI Taxonomy" id="2082723"/>
    <lineage>
        <taxon>Bacteria</taxon>
        <taxon>Pseudomonadati</taxon>
        <taxon>Bacteroidota</taxon>
        <taxon>Sphingobacteriia</taxon>
        <taxon>Sphingobacteriales</taxon>
        <taxon>Sphingobacteriaceae</taxon>
        <taxon>Sphingobacterium</taxon>
    </lineage>
</organism>
<reference evidence="1" key="1">
    <citation type="submission" date="2018-02" db="EMBL/GenBank/DDBJ databases">
        <authorList>
            <person name="Vasarhelyi B.M."/>
            <person name="Deshmukh S."/>
            <person name="Balint B."/>
            <person name="Kukolya J."/>
        </authorList>
    </citation>
    <scope>NUCLEOTIDE SEQUENCE</scope>
    <source>
        <strain evidence="1">KB22</strain>
    </source>
</reference>
<dbReference type="Proteomes" id="UP000616201">
    <property type="component" value="Unassembled WGS sequence"/>
</dbReference>
<protein>
    <submittedName>
        <fullName evidence="1">Bacteriocin-protection protein</fullName>
    </submittedName>
</protein>
<gene>
    <name evidence="1" type="ORF">C4F49_00360</name>
</gene>